<dbReference type="GO" id="GO:0005524">
    <property type="term" value="F:ATP binding"/>
    <property type="evidence" value="ECO:0007669"/>
    <property type="project" value="UniProtKB-KW"/>
</dbReference>
<comment type="subcellular location">
    <subcellularLocation>
        <location evidence="3">Cytoplasm</location>
    </subcellularLocation>
    <subcellularLocation>
        <location evidence="2">Membrane</location>
        <topology evidence="2">Multi-pass membrane protein</topology>
    </subcellularLocation>
</comment>
<comment type="similarity">
    <text evidence="4">Belongs to the NIPA family.</text>
</comment>
<feature type="domain" description="B5" evidence="23">
    <location>
        <begin position="848"/>
        <end position="924"/>
    </location>
</feature>
<feature type="transmembrane region" description="Helical" evidence="22">
    <location>
        <begin position="531"/>
        <end position="551"/>
    </location>
</feature>
<protein>
    <recommendedName>
        <fullName evidence="8">Phenylalanine--tRNA ligase beta subunit</fullName>
        <ecNumber evidence="7">6.1.1.20</ecNumber>
    </recommendedName>
    <alternativeName>
        <fullName evidence="20">Phenylalanyl-tRNA synthetase beta subunit</fullName>
    </alternativeName>
</protein>
<evidence type="ECO:0000256" key="2">
    <source>
        <dbReference type="ARBA" id="ARBA00004141"/>
    </source>
</evidence>
<dbReference type="Pfam" id="PF03484">
    <property type="entry name" value="B5"/>
    <property type="match status" value="1"/>
</dbReference>
<evidence type="ECO:0000256" key="20">
    <source>
        <dbReference type="ARBA" id="ARBA00033189"/>
    </source>
</evidence>
<dbReference type="SUPFAM" id="SSF46955">
    <property type="entry name" value="Putative DNA-binding domain"/>
    <property type="match status" value="2"/>
</dbReference>
<proteinExistence type="inferred from homology"/>
<feature type="transmembrane region" description="Helical" evidence="22">
    <location>
        <begin position="289"/>
        <end position="309"/>
    </location>
</feature>
<dbReference type="GO" id="GO:0009328">
    <property type="term" value="C:phenylalanine-tRNA ligase complex"/>
    <property type="evidence" value="ECO:0007669"/>
    <property type="project" value="TreeGrafter"/>
</dbReference>
<dbReference type="SMART" id="SM00874">
    <property type="entry name" value="B5"/>
    <property type="match status" value="1"/>
</dbReference>
<evidence type="ECO:0000259" key="23">
    <source>
        <dbReference type="PROSITE" id="PS51483"/>
    </source>
</evidence>
<dbReference type="InterPro" id="IPR005147">
    <property type="entry name" value="tRNA_synthase_B5-dom"/>
</dbReference>
<keyword evidence="25" id="KW-1185">Reference proteome</keyword>
<dbReference type="InterPro" id="IPR020825">
    <property type="entry name" value="Phe-tRNA_synthase-like_B3/B4"/>
</dbReference>
<evidence type="ECO:0000256" key="7">
    <source>
        <dbReference type="ARBA" id="ARBA00012814"/>
    </source>
</evidence>
<dbReference type="Pfam" id="PF18262">
    <property type="entry name" value="PhetRS_B1"/>
    <property type="match status" value="1"/>
</dbReference>
<dbReference type="PANTHER" id="PTHR10947:SF0">
    <property type="entry name" value="PHENYLALANINE--TRNA LIGASE BETA SUBUNIT"/>
    <property type="match status" value="1"/>
</dbReference>
<dbReference type="InterPro" id="IPR008521">
    <property type="entry name" value="Mg_trans_NIPA"/>
</dbReference>
<keyword evidence="15" id="KW-0460">Magnesium</keyword>
<dbReference type="FunFam" id="3.30.56.10:FF:000005">
    <property type="entry name" value="Phenylalanine--tRNA ligase beta subunit"/>
    <property type="match status" value="1"/>
</dbReference>
<evidence type="ECO:0000256" key="16">
    <source>
        <dbReference type="ARBA" id="ARBA00022917"/>
    </source>
</evidence>
<dbReference type="EMBL" id="QBLH01000108">
    <property type="protein sequence ID" value="TGZ57879.1"/>
    <property type="molecule type" value="Genomic_DNA"/>
</dbReference>
<feature type="transmembrane region" description="Helical" evidence="22">
    <location>
        <begin position="94"/>
        <end position="113"/>
    </location>
</feature>
<dbReference type="AlphaFoldDB" id="A0A4S2LBF2"/>
<evidence type="ECO:0000256" key="18">
    <source>
        <dbReference type="ARBA" id="ARBA00023136"/>
    </source>
</evidence>
<feature type="transmembrane region" description="Helical" evidence="22">
    <location>
        <begin position="415"/>
        <end position="437"/>
    </location>
</feature>
<evidence type="ECO:0000256" key="22">
    <source>
        <dbReference type="SAM" id="Phobius"/>
    </source>
</evidence>
<gene>
    <name evidence="24" type="ORF">DBV15_07295</name>
</gene>
<evidence type="ECO:0000256" key="17">
    <source>
        <dbReference type="ARBA" id="ARBA00022989"/>
    </source>
</evidence>
<evidence type="ECO:0000256" key="1">
    <source>
        <dbReference type="ARBA" id="ARBA00001946"/>
    </source>
</evidence>
<dbReference type="Pfam" id="PF05653">
    <property type="entry name" value="Mg_trans_NIPA"/>
    <property type="match status" value="1"/>
</dbReference>
<dbReference type="InterPro" id="IPR040659">
    <property type="entry name" value="PhetRS_B1"/>
</dbReference>
<dbReference type="GO" id="GO:0004826">
    <property type="term" value="F:phenylalanine-tRNA ligase activity"/>
    <property type="evidence" value="ECO:0007669"/>
    <property type="project" value="UniProtKB-EC"/>
</dbReference>
<dbReference type="GO" id="GO:0016192">
    <property type="term" value="P:vesicle-mediated transport"/>
    <property type="evidence" value="ECO:0007669"/>
    <property type="project" value="InterPro"/>
</dbReference>
<dbReference type="InterPro" id="IPR041616">
    <property type="entry name" value="PheRS_beta_core"/>
</dbReference>
<keyword evidence="16" id="KW-0648">Protein biosynthesis</keyword>
<dbReference type="SMART" id="SM01398">
    <property type="entry name" value="Cornichon"/>
    <property type="match status" value="1"/>
</dbReference>
<dbReference type="PROSITE" id="PS51483">
    <property type="entry name" value="B5"/>
    <property type="match status" value="1"/>
</dbReference>
<dbReference type="Proteomes" id="UP000310200">
    <property type="component" value="Unassembled WGS sequence"/>
</dbReference>
<dbReference type="Pfam" id="PF03311">
    <property type="entry name" value="Cornichon"/>
    <property type="match status" value="1"/>
</dbReference>
<evidence type="ECO:0000256" key="3">
    <source>
        <dbReference type="ARBA" id="ARBA00004496"/>
    </source>
</evidence>
<evidence type="ECO:0000256" key="14">
    <source>
        <dbReference type="ARBA" id="ARBA00022840"/>
    </source>
</evidence>
<feature type="transmembrane region" description="Helical" evidence="22">
    <location>
        <begin position="120"/>
        <end position="140"/>
    </location>
</feature>
<dbReference type="STRING" id="300112.A0A4S2LBF2"/>
<dbReference type="SUPFAM" id="SSF103481">
    <property type="entry name" value="Multidrug resistance efflux transporter EmrE"/>
    <property type="match status" value="1"/>
</dbReference>
<organism evidence="24 25">
    <name type="scientific">Temnothorax longispinosus</name>
    <dbReference type="NCBI Taxonomy" id="300112"/>
    <lineage>
        <taxon>Eukaryota</taxon>
        <taxon>Metazoa</taxon>
        <taxon>Ecdysozoa</taxon>
        <taxon>Arthropoda</taxon>
        <taxon>Hexapoda</taxon>
        <taxon>Insecta</taxon>
        <taxon>Pterygota</taxon>
        <taxon>Neoptera</taxon>
        <taxon>Endopterygota</taxon>
        <taxon>Hymenoptera</taxon>
        <taxon>Apocrita</taxon>
        <taxon>Aculeata</taxon>
        <taxon>Formicoidea</taxon>
        <taxon>Formicidae</taxon>
        <taxon>Myrmicinae</taxon>
        <taxon>Temnothorax</taxon>
    </lineage>
</organism>
<keyword evidence="13" id="KW-0547">Nucleotide-binding</keyword>
<name>A0A4S2LBF2_9HYME</name>
<evidence type="ECO:0000256" key="11">
    <source>
        <dbReference type="ARBA" id="ARBA00022692"/>
    </source>
</evidence>
<dbReference type="GO" id="GO:0016020">
    <property type="term" value="C:membrane"/>
    <property type="evidence" value="ECO:0007669"/>
    <property type="project" value="UniProtKB-SubCell"/>
</dbReference>
<comment type="similarity">
    <text evidence="5">Belongs to the phenylalanyl-tRNA synthetase beta subunit family. Type 2 subfamily.</text>
</comment>
<dbReference type="InterPro" id="IPR009061">
    <property type="entry name" value="DNA-bd_dom_put_sf"/>
</dbReference>
<dbReference type="InterPro" id="IPR004531">
    <property type="entry name" value="Phe-tRNA-synth_IIc_bsu_arc_euk"/>
</dbReference>
<dbReference type="GO" id="GO:0003723">
    <property type="term" value="F:RNA binding"/>
    <property type="evidence" value="ECO:0007669"/>
    <property type="project" value="InterPro"/>
</dbReference>
<comment type="subunit">
    <text evidence="6">Tetramer of two alpha and two beta subunits.</text>
</comment>
<reference evidence="24 25" key="1">
    <citation type="journal article" date="2019" name="Philos. Trans. R. Soc. Lond., B, Biol. Sci.">
        <title>Ant behaviour and brain gene expression of defending hosts depend on the ecological success of the intruding social parasite.</title>
        <authorList>
            <person name="Kaur R."/>
            <person name="Stoldt M."/>
            <person name="Jongepier E."/>
            <person name="Feldmeyer B."/>
            <person name="Menzel F."/>
            <person name="Bornberg-Bauer E."/>
            <person name="Foitzik S."/>
        </authorList>
    </citation>
    <scope>NUCLEOTIDE SEQUENCE [LARGE SCALE GENOMIC DNA]</scope>
    <source>
        <tissue evidence="24">Whole body</tissue>
    </source>
</reference>
<keyword evidence="11 22" id="KW-0812">Transmembrane</keyword>
<accession>A0A4S2LBF2</accession>
<dbReference type="GO" id="GO:0006432">
    <property type="term" value="P:phenylalanyl-tRNA aminoacylation"/>
    <property type="evidence" value="ECO:0007669"/>
    <property type="project" value="InterPro"/>
</dbReference>
<feature type="transmembrane region" description="Helical" evidence="22">
    <location>
        <begin position="464"/>
        <end position="495"/>
    </location>
</feature>
<dbReference type="InterPro" id="IPR045864">
    <property type="entry name" value="aa-tRNA-synth_II/BPL/LPL"/>
</dbReference>
<feature type="transmembrane region" description="Helical" evidence="22">
    <location>
        <begin position="160"/>
        <end position="180"/>
    </location>
</feature>
<feature type="transmembrane region" description="Helical" evidence="22">
    <location>
        <begin position="223"/>
        <end position="245"/>
    </location>
</feature>
<dbReference type="InterPro" id="IPR005146">
    <property type="entry name" value="B3/B4_tRNA-bd"/>
</dbReference>
<dbReference type="Gene3D" id="3.30.56.10">
    <property type="match status" value="2"/>
</dbReference>
<dbReference type="Pfam" id="PF17759">
    <property type="entry name" value="tRNA_synthFbeta"/>
    <property type="match status" value="1"/>
</dbReference>
<dbReference type="GO" id="GO:0015095">
    <property type="term" value="F:magnesium ion transmembrane transporter activity"/>
    <property type="evidence" value="ECO:0007669"/>
    <property type="project" value="InterPro"/>
</dbReference>
<dbReference type="NCBIfam" id="TIGR00471">
    <property type="entry name" value="pheT_arch"/>
    <property type="match status" value="1"/>
</dbReference>
<evidence type="ECO:0000256" key="13">
    <source>
        <dbReference type="ARBA" id="ARBA00022741"/>
    </source>
</evidence>
<comment type="catalytic activity">
    <reaction evidence="21">
        <text>tRNA(Phe) + L-phenylalanine + ATP = L-phenylalanyl-tRNA(Phe) + AMP + diphosphate + H(+)</text>
        <dbReference type="Rhea" id="RHEA:19413"/>
        <dbReference type="Rhea" id="RHEA-COMP:9668"/>
        <dbReference type="Rhea" id="RHEA-COMP:9699"/>
        <dbReference type="ChEBI" id="CHEBI:15378"/>
        <dbReference type="ChEBI" id="CHEBI:30616"/>
        <dbReference type="ChEBI" id="CHEBI:33019"/>
        <dbReference type="ChEBI" id="CHEBI:58095"/>
        <dbReference type="ChEBI" id="CHEBI:78442"/>
        <dbReference type="ChEBI" id="CHEBI:78531"/>
        <dbReference type="ChEBI" id="CHEBI:456215"/>
        <dbReference type="EC" id="6.1.1.20"/>
    </reaction>
</comment>
<dbReference type="FunFam" id="3.50.40.10:FF:000002">
    <property type="entry name" value="phenylalanine--tRNA ligase beta subunit"/>
    <property type="match status" value="1"/>
</dbReference>
<evidence type="ECO:0000256" key="19">
    <source>
        <dbReference type="ARBA" id="ARBA00023146"/>
    </source>
</evidence>
<dbReference type="EC" id="6.1.1.20" evidence="7"/>
<evidence type="ECO:0000313" key="24">
    <source>
        <dbReference type="EMBL" id="TGZ57879.1"/>
    </source>
</evidence>
<evidence type="ECO:0000313" key="25">
    <source>
        <dbReference type="Proteomes" id="UP000310200"/>
    </source>
</evidence>
<dbReference type="Pfam" id="PF03483">
    <property type="entry name" value="B3_4"/>
    <property type="match status" value="1"/>
</dbReference>
<dbReference type="SMART" id="SM00873">
    <property type="entry name" value="B3_4"/>
    <property type="match status" value="1"/>
</dbReference>
<keyword evidence="9" id="KW-0963">Cytoplasm</keyword>
<feature type="transmembrane region" description="Helical" evidence="22">
    <location>
        <begin position="187"/>
        <end position="211"/>
    </location>
</feature>
<evidence type="ECO:0000256" key="8">
    <source>
        <dbReference type="ARBA" id="ARBA00017032"/>
    </source>
</evidence>
<keyword evidence="19 24" id="KW-0030">Aminoacyl-tRNA synthetase</keyword>
<comment type="caution">
    <text evidence="24">The sequence shown here is derived from an EMBL/GenBank/DDBJ whole genome shotgun (WGS) entry which is preliminary data.</text>
</comment>
<dbReference type="Gene3D" id="3.30.930.10">
    <property type="entry name" value="Bira Bifunctional Protein, Domain 2"/>
    <property type="match status" value="1"/>
</dbReference>
<evidence type="ECO:0000256" key="9">
    <source>
        <dbReference type="ARBA" id="ARBA00022490"/>
    </source>
</evidence>
<comment type="cofactor">
    <cofactor evidence="1">
        <name>Mg(2+)</name>
        <dbReference type="ChEBI" id="CHEBI:18420"/>
    </cofactor>
</comment>
<evidence type="ECO:0000256" key="4">
    <source>
        <dbReference type="ARBA" id="ARBA00007230"/>
    </source>
</evidence>
<dbReference type="SUPFAM" id="SSF56037">
    <property type="entry name" value="PheT/TilS domain"/>
    <property type="match status" value="1"/>
</dbReference>
<dbReference type="InterPro" id="IPR037185">
    <property type="entry name" value="EmrE-like"/>
</dbReference>
<evidence type="ECO:0000256" key="21">
    <source>
        <dbReference type="ARBA" id="ARBA00049255"/>
    </source>
</evidence>
<dbReference type="Gene3D" id="3.50.40.10">
    <property type="entry name" value="Phenylalanyl-trna Synthetase, Chain B, domain 3"/>
    <property type="match status" value="1"/>
</dbReference>
<sequence length="1136" mass="127777">MSSVTEMTNNDVHYDATNFYIGLGLAISSSGFIGASFIIKKKALIQLQKYGGLRASSGGFGYLKEWIWWAGLLSMGIGEAANFVAYAFAPASLVTPLGALSVLVSAVLASRYLNEKLNLLGKMGCLLCILGSTIIVLHSPKEEEVSSLSELIIKIREPGYMLYVLIVIMSTLSIVFHFGPAYGKQNILVYICLCSSVGSLTVMSCKGLGLALKETISGGENAFANWLTWVFIFSVILCIMIQMNYLNKSLDLFDTSIVTPIYYVFFTTLVIIASAILFEEWTKMSAENILGSSCGFLVIIIAIFLLNAFKEMDVNYSNIRHMLRPKREVLSNYNSRWDDHEGTRARVESQHLLNHTYNSDITRTKRIQPAAYQNLVQRPRDNTSLSRDHGLDSGLGSRFVGGSCHTCRMAFNLAAFSYIVALISDAFLIFFAIFHVITFDELKTGYKNPIDQCNNLNPLVLPEYILHAISSILFLFGEQYFSLFLNVPLIAYHVWRYMNRPLMTESGLYDPTSIMNAYDLSMYHREGWIKLAFYLLSFFYYLYGTGMPTIGVKRDSLFKALGKTYSDDEFQTLCFKFGLELDEVTTEKQMIAKEQGSDQGVDASEEIIYKIDIPANRYDLLCLESLSTGLLIFLNKISIPRYKAIKPKTGMEKIVMSPECLKVRGHIVAAILRDVTLTQESYNSFIDLQDKLHQNIGRKRSLVSIGTHDLDTVKGPFLYDARPPSEIRFKPLNQDKEYTGEEIMELYATHAQLKQYLPIIKDSPIYPVVYDSNGVVLSLPPIINGDHSKITLDTKNIFIECTATDLTKARIVVDTIVCAFSQYCKTKCTAEIVEVVYPDKQTFYYPELKYRTEEISHNKAISYIGIKQTPDQVAELLSKMSLKSKVKGKDTLMVEIPPTRHDVIHPCDIYEDVAIAYGYNEIEKTIPHMSTIAAEFPLNKLTDQIRVELAQAGFTEALTFSLCSREDVADKLRHKLEDVPAVHISNPKTLEFQVARTTLLPGLLKTISANKKMPLPHKLFEVSDVVLRDDTAEVGARNNRRLCAVYANKSAGFEIIHGLVDRVLLLLEIPWSANKDEDGYYLRAADDPTFFPQRCAEIVCHGKVIGKMGVLHPDVLSKFELNIPCSAMEIDIELFL</sequence>
<dbReference type="CDD" id="cd00769">
    <property type="entry name" value="PheRS_beta_core"/>
    <property type="match status" value="1"/>
</dbReference>
<keyword evidence="18 22" id="KW-0472">Membrane</keyword>
<feature type="non-terminal residue" evidence="24">
    <location>
        <position position="1136"/>
    </location>
</feature>
<dbReference type="PANTHER" id="PTHR10947">
    <property type="entry name" value="PHENYLALANYL-TRNA SYNTHETASE BETA CHAIN AND LEUCINE-RICH REPEAT-CONTAINING PROTEIN 47"/>
    <property type="match status" value="1"/>
</dbReference>
<keyword evidence="10" id="KW-0436">Ligase</keyword>
<evidence type="ECO:0000256" key="12">
    <source>
        <dbReference type="ARBA" id="ARBA00022723"/>
    </source>
</evidence>
<keyword evidence="12" id="KW-0479">Metal-binding</keyword>
<dbReference type="GO" id="GO:0000287">
    <property type="term" value="F:magnesium ion binding"/>
    <property type="evidence" value="ECO:0007669"/>
    <property type="project" value="InterPro"/>
</dbReference>
<evidence type="ECO:0000256" key="6">
    <source>
        <dbReference type="ARBA" id="ARBA00011209"/>
    </source>
</evidence>
<evidence type="ECO:0000256" key="5">
    <source>
        <dbReference type="ARBA" id="ARBA00007438"/>
    </source>
</evidence>
<keyword evidence="17 22" id="KW-1133">Transmembrane helix</keyword>
<keyword evidence="14" id="KW-0067">ATP-binding</keyword>
<feature type="transmembrane region" description="Helical" evidence="22">
    <location>
        <begin position="257"/>
        <end position="277"/>
    </location>
</feature>
<dbReference type="InterPro" id="IPR003377">
    <property type="entry name" value="Cornichon"/>
</dbReference>
<dbReference type="SUPFAM" id="SSF55681">
    <property type="entry name" value="Class II aaRS and biotin synthetases"/>
    <property type="match status" value="1"/>
</dbReference>
<dbReference type="InterPro" id="IPR045060">
    <property type="entry name" value="Phe-tRNA-ligase_IIc_bsu"/>
</dbReference>
<evidence type="ECO:0000256" key="15">
    <source>
        <dbReference type="ARBA" id="ARBA00022842"/>
    </source>
</evidence>
<dbReference type="FunFam" id="3.30.930.10:FF:000032">
    <property type="entry name" value="Phenylalanine--tRNA ligase beta subunit"/>
    <property type="match status" value="1"/>
</dbReference>
<feature type="transmembrane region" description="Helical" evidence="22">
    <location>
        <begin position="20"/>
        <end position="39"/>
    </location>
</feature>
<evidence type="ECO:0000256" key="10">
    <source>
        <dbReference type="ARBA" id="ARBA00022598"/>
    </source>
</evidence>